<dbReference type="AlphaFoldDB" id="A0A9N7RPZ5"/>
<dbReference type="PANTHER" id="PTHR33168">
    <property type="entry name" value="STRESS INDUCED PROTEIN-RELATED"/>
    <property type="match status" value="1"/>
</dbReference>
<proteinExistence type="predicted"/>
<keyword evidence="2" id="KW-1185">Reference proteome</keyword>
<accession>A0A9N7RPZ5</accession>
<evidence type="ECO:0000313" key="2">
    <source>
        <dbReference type="Proteomes" id="UP001153555"/>
    </source>
</evidence>
<name>A0A9N7RPZ5_STRHE</name>
<comment type="caution">
    <text evidence="1">The sequence shown here is derived from an EMBL/GenBank/DDBJ whole genome shotgun (WGS) entry which is preliminary data.</text>
</comment>
<organism evidence="1 2">
    <name type="scientific">Striga hermonthica</name>
    <name type="common">Purple witchweed</name>
    <name type="synonym">Buchnera hermonthica</name>
    <dbReference type="NCBI Taxonomy" id="68872"/>
    <lineage>
        <taxon>Eukaryota</taxon>
        <taxon>Viridiplantae</taxon>
        <taxon>Streptophyta</taxon>
        <taxon>Embryophyta</taxon>
        <taxon>Tracheophyta</taxon>
        <taxon>Spermatophyta</taxon>
        <taxon>Magnoliopsida</taxon>
        <taxon>eudicotyledons</taxon>
        <taxon>Gunneridae</taxon>
        <taxon>Pentapetalae</taxon>
        <taxon>asterids</taxon>
        <taxon>lamiids</taxon>
        <taxon>Lamiales</taxon>
        <taxon>Orobanchaceae</taxon>
        <taxon>Buchnereae</taxon>
        <taxon>Striga</taxon>
    </lineage>
</organism>
<dbReference type="OrthoDB" id="1688035at2759"/>
<dbReference type="EMBL" id="CACSLK010031421">
    <property type="protein sequence ID" value="CAA0839089.1"/>
    <property type="molecule type" value="Genomic_DNA"/>
</dbReference>
<evidence type="ECO:0000313" key="1">
    <source>
        <dbReference type="EMBL" id="CAA0839089.1"/>
    </source>
</evidence>
<dbReference type="Proteomes" id="UP001153555">
    <property type="component" value="Unassembled WGS sequence"/>
</dbReference>
<protein>
    <submittedName>
        <fullName evidence="1">Uncharacterized protein</fullName>
    </submittedName>
</protein>
<sequence length="127" mass="15060">MEDQDKWHNLRHDKDAACWPRPRSHSTLKYDRFVPYGDMAAAAVRRPNNNNNNKSSILTQLWRKLKRENNKRVFRCSKSTRFTYDEHSYSQNFDPGFLCADPDDLSRSFSARFAVSSRIFEKPRLMV</sequence>
<gene>
    <name evidence="1" type="ORF">SHERM_05659</name>
</gene>
<reference evidence="1" key="1">
    <citation type="submission" date="2019-12" db="EMBL/GenBank/DDBJ databases">
        <authorList>
            <person name="Scholes J."/>
        </authorList>
    </citation>
    <scope>NUCLEOTIDE SEQUENCE</scope>
</reference>